<protein>
    <recommendedName>
        <fullName evidence="3">Protein involved in plasmid replication-relaxation</fullName>
    </recommendedName>
</protein>
<keyword evidence="2" id="KW-1185">Reference proteome</keyword>
<organism evidence="1 2">
    <name type="scientific">Scandinavium goeteborgense</name>
    <dbReference type="NCBI Taxonomy" id="1851514"/>
    <lineage>
        <taxon>Bacteria</taxon>
        <taxon>Pseudomonadati</taxon>
        <taxon>Pseudomonadota</taxon>
        <taxon>Gammaproteobacteria</taxon>
        <taxon>Enterobacterales</taxon>
        <taxon>Enterobacteriaceae</taxon>
        <taxon>Scandinavium</taxon>
    </lineage>
</organism>
<dbReference type="EMBL" id="SNVX01000028">
    <property type="protein sequence ID" value="TDN48078.1"/>
    <property type="molecule type" value="Genomic_DNA"/>
</dbReference>
<dbReference type="AlphaFoldDB" id="A0A4R6DUV0"/>
<name>A0A4R6DUV0_SCAGO</name>
<dbReference type="OrthoDB" id="6630023at2"/>
<comment type="caution">
    <text evidence="1">The sequence shown here is derived from an EMBL/GenBank/DDBJ whole genome shotgun (WGS) entry which is preliminary data.</text>
</comment>
<evidence type="ECO:0000313" key="1">
    <source>
        <dbReference type="EMBL" id="TDN48078.1"/>
    </source>
</evidence>
<reference evidence="1 2" key="1">
    <citation type="submission" date="2019-03" db="EMBL/GenBank/DDBJ databases">
        <title>Genomic analyses of the natural microbiome of Caenorhabditis elegans.</title>
        <authorList>
            <person name="Samuel B."/>
        </authorList>
    </citation>
    <scope>NUCLEOTIDE SEQUENCE [LARGE SCALE GENOMIC DNA]</scope>
    <source>
        <strain evidence="1 2">BIGb0156</strain>
    </source>
</reference>
<dbReference type="Proteomes" id="UP000295530">
    <property type="component" value="Unassembled WGS sequence"/>
</dbReference>
<evidence type="ECO:0008006" key="3">
    <source>
        <dbReference type="Google" id="ProtNLM"/>
    </source>
</evidence>
<evidence type="ECO:0000313" key="2">
    <source>
        <dbReference type="Proteomes" id="UP000295530"/>
    </source>
</evidence>
<accession>A0A4R6DUV0</accession>
<gene>
    <name evidence="1" type="ORF">EC847_12829</name>
</gene>
<dbReference type="RefSeq" id="WP_133462474.1">
    <property type="nucleotide sequence ID" value="NZ_SNVX01000028.1"/>
</dbReference>
<proteinExistence type="predicted"/>
<sequence>MNTLEINALKRQKVVTWLAKFGFSSRDLLSLMLNVKSLGQAAFFKSLVNEGITSERYVPGTKKRVVTLTAEGVTLARIFNPEMEVRTLRRFPLHTLIHGYSIQKFLTTQKGVTLFETEHELGKKKFFRRPDLLITNEAGVKIAVEVELTMKDVNRIYFNFGNHLLDWQQERFEHVIYLFTSASVCDKYETLYKKNPWPKFSSPDGNVMHISRAGSIEPHSAHSHGLMHFHKFEPYSL</sequence>